<evidence type="ECO:0000313" key="3">
    <source>
        <dbReference type="EMBL" id="KAG2203045.1"/>
    </source>
</evidence>
<dbReference type="Proteomes" id="UP000603453">
    <property type="component" value="Unassembled WGS sequence"/>
</dbReference>
<evidence type="ECO:0000256" key="1">
    <source>
        <dbReference type="ARBA" id="ARBA00006888"/>
    </source>
</evidence>
<feature type="region of interest" description="Disordered" evidence="2">
    <location>
        <begin position="1"/>
        <end position="70"/>
    </location>
</feature>
<comment type="similarity">
    <text evidence="1">Belongs to the FAM72 family.</text>
</comment>
<organism evidence="3 4">
    <name type="scientific">Mucor saturninus</name>
    <dbReference type="NCBI Taxonomy" id="64648"/>
    <lineage>
        <taxon>Eukaryota</taxon>
        <taxon>Fungi</taxon>
        <taxon>Fungi incertae sedis</taxon>
        <taxon>Mucoromycota</taxon>
        <taxon>Mucoromycotina</taxon>
        <taxon>Mucoromycetes</taxon>
        <taxon>Mucorales</taxon>
        <taxon>Mucorineae</taxon>
        <taxon>Mucoraceae</taxon>
        <taxon>Mucor</taxon>
    </lineage>
</organism>
<proteinExistence type="inferred from homology"/>
<dbReference type="InterPro" id="IPR026768">
    <property type="entry name" value="YPEH2ZP"/>
</dbReference>
<comment type="caution">
    <text evidence="3">The sequence shown here is derived from an EMBL/GenBank/DDBJ whole genome shotgun (WGS) entry which is preliminary data.</text>
</comment>
<evidence type="ECO:0000313" key="4">
    <source>
        <dbReference type="Proteomes" id="UP000603453"/>
    </source>
</evidence>
<evidence type="ECO:0000256" key="2">
    <source>
        <dbReference type="SAM" id="MobiDB-lite"/>
    </source>
</evidence>
<dbReference type="AlphaFoldDB" id="A0A8H7V0W3"/>
<sequence length="198" mass="22610">MEPARVRLPRARQTDDSRRSSVAPPPPANERSSSFQRYTFPNITPPSVVQSQRRSSQQNQQQRQYLNDHPGLVTPVKPVYKLNCRHCSTTVCARGMKAILLADTTIELYSTDTPSQRIRDVACLECGNVIGYHVVSPCSQCLDACNNGHFWMFHSSACQPAERHDKNKQIMLWNNLPRAEMDIEFMMGTRIPYDQLCR</sequence>
<name>A0A8H7V0W3_9FUNG</name>
<reference evidence="3" key="1">
    <citation type="submission" date="2020-12" db="EMBL/GenBank/DDBJ databases">
        <title>Metabolic potential, ecology and presence of endohyphal bacteria is reflected in genomic diversity of Mucoromycotina.</title>
        <authorList>
            <person name="Muszewska A."/>
            <person name="Okrasinska A."/>
            <person name="Steczkiewicz K."/>
            <person name="Drgas O."/>
            <person name="Orlowska M."/>
            <person name="Perlinska-Lenart U."/>
            <person name="Aleksandrzak-Piekarczyk T."/>
            <person name="Szatraj K."/>
            <person name="Zielenkiewicz U."/>
            <person name="Pilsyk S."/>
            <person name="Malc E."/>
            <person name="Mieczkowski P."/>
            <person name="Kruszewska J.S."/>
            <person name="Biernat P."/>
            <person name="Pawlowska J."/>
        </authorList>
    </citation>
    <scope>NUCLEOTIDE SEQUENCE</scope>
    <source>
        <strain evidence="3">WA0000017839</strain>
    </source>
</reference>
<dbReference type="PANTHER" id="PTHR31841">
    <property type="entry name" value="PROTEIN FAM72A-RELATED"/>
    <property type="match status" value="1"/>
</dbReference>
<dbReference type="OrthoDB" id="2526683at2759"/>
<protein>
    <submittedName>
        <fullName evidence="3">Uncharacterized protein</fullName>
    </submittedName>
</protein>
<feature type="compositionally biased region" description="Low complexity" evidence="2">
    <location>
        <begin position="50"/>
        <end position="64"/>
    </location>
</feature>
<accession>A0A8H7V0W3</accession>
<dbReference type="Pfam" id="PF14976">
    <property type="entry name" value="YPEH2ZP"/>
    <property type="match status" value="2"/>
</dbReference>
<feature type="compositionally biased region" description="Polar residues" evidence="2">
    <location>
        <begin position="30"/>
        <end position="49"/>
    </location>
</feature>
<dbReference type="EMBL" id="JAEPRD010000055">
    <property type="protein sequence ID" value="KAG2203045.1"/>
    <property type="molecule type" value="Genomic_DNA"/>
</dbReference>
<dbReference type="GO" id="GO:0005829">
    <property type="term" value="C:cytosol"/>
    <property type="evidence" value="ECO:0007669"/>
    <property type="project" value="TreeGrafter"/>
</dbReference>
<dbReference type="PANTHER" id="PTHR31841:SF1">
    <property type="entry name" value="PROTEIN FAM72A-RELATED"/>
    <property type="match status" value="1"/>
</dbReference>
<keyword evidence="4" id="KW-1185">Reference proteome</keyword>
<gene>
    <name evidence="3" type="ORF">INT47_013261</name>
</gene>